<evidence type="ECO:0000313" key="1">
    <source>
        <dbReference type="EMBL" id="NMM49362.1"/>
    </source>
</evidence>
<evidence type="ECO:0000313" key="2">
    <source>
        <dbReference type="Proteomes" id="UP000559010"/>
    </source>
</evidence>
<gene>
    <name evidence="1" type="ORF">HH304_13205</name>
</gene>
<protein>
    <recommendedName>
        <fullName evidence="3">Outer membrane lipoprotein-sorting protein</fullName>
    </recommendedName>
</protein>
<sequence>MKKFLIILLVSVLALIIAFFIGTSLASEALPQGEKGAQADSLAKKMLYAIDNNAWGNTKFVAWNFSDRHSFIWDKDSHFVSVKWSDKHAVIDLNKQTGIAFKDDELITDIDEKNAIIAKGIKHFNNDSFWLNAPAKVFDSGTERRLVNYEGQKALLVTYTSGGTTPGDSYLWILNDNGLPESYKMWVSIIPVKGISASWEDWESLSTGAKIATSHKISFLNIRIKDLKSAETLTEISPDTPDLFSSLKK</sequence>
<keyword evidence="2" id="KW-1185">Reference proteome</keyword>
<accession>A0A848J8H2</accession>
<dbReference type="Proteomes" id="UP000559010">
    <property type="component" value="Unassembled WGS sequence"/>
</dbReference>
<reference evidence="1 2" key="1">
    <citation type="submission" date="2020-04" db="EMBL/GenBank/DDBJ databases">
        <title>Flammeovirgaceae bacterium KN852 isolated from deep sea.</title>
        <authorList>
            <person name="Zhang D.-C."/>
        </authorList>
    </citation>
    <scope>NUCLEOTIDE SEQUENCE [LARGE SCALE GENOMIC DNA]</scope>
    <source>
        <strain evidence="1 2">KN852</strain>
    </source>
</reference>
<dbReference type="AlphaFoldDB" id="A0A848J8H2"/>
<dbReference type="EMBL" id="JABBNU010000008">
    <property type="protein sequence ID" value="NMM49362.1"/>
    <property type="molecule type" value="Genomic_DNA"/>
</dbReference>
<name>A0A848J8H2_9BACT</name>
<comment type="caution">
    <text evidence="1">The sequence shown here is derived from an EMBL/GenBank/DDBJ whole genome shotgun (WGS) entry which is preliminary data.</text>
</comment>
<evidence type="ECO:0008006" key="3">
    <source>
        <dbReference type="Google" id="ProtNLM"/>
    </source>
</evidence>
<dbReference type="RefSeq" id="WP_169682422.1">
    <property type="nucleotide sequence ID" value="NZ_JABBNU010000008.1"/>
</dbReference>
<proteinExistence type="predicted"/>
<organism evidence="1 2">
    <name type="scientific">Marinigracilibium pacificum</name>
    <dbReference type="NCBI Taxonomy" id="2729599"/>
    <lineage>
        <taxon>Bacteria</taxon>
        <taxon>Pseudomonadati</taxon>
        <taxon>Bacteroidota</taxon>
        <taxon>Cytophagia</taxon>
        <taxon>Cytophagales</taxon>
        <taxon>Flammeovirgaceae</taxon>
        <taxon>Marinigracilibium</taxon>
    </lineage>
</organism>